<dbReference type="EMBL" id="BFEA01000172">
    <property type="protein sequence ID" value="GBG72815.1"/>
    <property type="molecule type" value="Genomic_DNA"/>
</dbReference>
<evidence type="ECO:0000313" key="9">
    <source>
        <dbReference type="Proteomes" id="UP000265515"/>
    </source>
</evidence>
<feature type="transmembrane region" description="Helical" evidence="6">
    <location>
        <begin position="236"/>
        <end position="255"/>
    </location>
</feature>
<accession>A0A388KRW5</accession>
<keyword evidence="9" id="KW-1185">Reference proteome</keyword>
<organism evidence="8 9">
    <name type="scientific">Chara braunii</name>
    <name type="common">Braun's stonewort</name>
    <dbReference type="NCBI Taxonomy" id="69332"/>
    <lineage>
        <taxon>Eukaryota</taxon>
        <taxon>Viridiplantae</taxon>
        <taxon>Streptophyta</taxon>
        <taxon>Charophyceae</taxon>
        <taxon>Charales</taxon>
        <taxon>Characeae</taxon>
        <taxon>Chara</taxon>
    </lineage>
</organism>
<evidence type="ECO:0000256" key="2">
    <source>
        <dbReference type="ARBA" id="ARBA00022692"/>
    </source>
</evidence>
<feature type="domain" description="PIG-P" evidence="7">
    <location>
        <begin position="234"/>
        <end position="362"/>
    </location>
</feature>
<feature type="compositionally biased region" description="Basic and acidic residues" evidence="5">
    <location>
        <begin position="132"/>
        <end position="142"/>
    </location>
</feature>
<keyword evidence="3 6" id="KW-1133">Transmembrane helix</keyword>
<evidence type="ECO:0000259" key="7">
    <source>
        <dbReference type="Pfam" id="PF08510"/>
    </source>
</evidence>
<dbReference type="OrthoDB" id="690928at2759"/>
<dbReference type="GO" id="GO:0016020">
    <property type="term" value="C:membrane"/>
    <property type="evidence" value="ECO:0007669"/>
    <property type="project" value="UniProtKB-SubCell"/>
</dbReference>
<keyword evidence="4 6" id="KW-0472">Membrane</keyword>
<dbReference type="InterPro" id="IPR013717">
    <property type="entry name" value="PIG-P"/>
</dbReference>
<dbReference type="Proteomes" id="UP000265515">
    <property type="component" value="Unassembled WGS sequence"/>
</dbReference>
<dbReference type="Gramene" id="GBG72815">
    <property type="protein sequence ID" value="GBG72815"/>
    <property type="gene ID" value="CBR_g12382"/>
</dbReference>
<feature type="compositionally biased region" description="Acidic residues" evidence="5">
    <location>
        <begin position="72"/>
        <end position="81"/>
    </location>
</feature>
<dbReference type="AlphaFoldDB" id="A0A388KRW5"/>
<feature type="compositionally biased region" description="Acidic residues" evidence="5">
    <location>
        <begin position="48"/>
        <end position="64"/>
    </location>
</feature>
<feature type="transmembrane region" description="Helical" evidence="6">
    <location>
        <begin position="275"/>
        <end position="298"/>
    </location>
</feature>
<evidence type="ECO:0000256" key="1">
    <source>
        <dbReference type="ARBA" id="ARBA00004141"/>
    </source>
</evidence>
<dbReference type="Pfam" id="PF08510">
    <property type="entry name" value="PIG-P"/>
    <property type="match status" value="1"/>
</dbReference>
<dbReference type="PANTHER" id="PTHR47681:SF3">
    <property type="entry name" value="PHOSPHATIDYLINOSITOL N-ACETYLGLUCOSAMINYLTRANSFERASE SUBUNIT P-RELATED"/>
    <property type="match status" value="1"/>
</dbReference>
<evidence type="ECO:0000256" key="4">
    <source>
        <dbReference type="ARBA" id="ARBA00023136"/>
    </source>
</evidence>
<reference evidence="8 9" key="1">
    <citation type="journal article" date="2018" name="Cell">
        <title>The Chara Genome: Secondary Complexity and Implications for Plant Terrestrialization.</title>
        <authorList>
            <person name="Nishiyama T."/>
            <person name="Sakayama H."/>
            <person name="Vries J.D."/>
            <person name="Buschmann H."/>
            <person name="Saint-Marcoux D."/>
            <person name="Ullrich K.K."/>
            <person name="Haas F.B."/>
            <person name="Vanderstraeten L."/>
            <person name="Becker D."/>
            <person name="Lang D."/>
            <person name="Vosolsobe S."/>
            <person name="Rombauts S."/>
            <person name="Wilhelmsson P.K.I."/>
            <person name="Janitza P."/>
            <person name="Kern R."/>
            <person name="Heyl A."/>
            <person name="Rumpler F."/>
            <person name="Villalobos L.I.A.C."/>
            <person name="Clay J.M."/>
            <person name="Skokan R."/>
            <person name="Toyoda A."/>
            <person name="Suzuki Y."/>
            <person name="Kagoshima H."/>
            <person name="Schijlen E."/>
            <person name="Tajeshwar N."/>
            <person name="Catarino B."/>
            <person name="Hetherington A.J."/>
            <person name="Saltykova A."/>
            <person name="Bonnot C."/>
            <person name="Breuninger H."/>
            <person name="Symeonidi A."/>
            <person name="Radhakrishnan G.V."/>
            <person name="Van Nieuwerburgh F."/>
            <person name="Deforce D."/>
            <person name="Chang C."/>
            <person name="Karol K.G."/>
            <person name="Hedrich R."/>
            <person name="Ulvskov P."/>
            <person name="Glockner G."/>
            <person name="Delwiche C.F."/>
            <person name="Petrasek J."/>
            <person name="Van de Peer Y."/>
            <person name="Friml J."/>
            <person name="Beilby M."/>
            <person name="Dolan L."/>
            <person name="Kohara Y."/>
            <person name="Sugano S."/>
            <person name="Fujiyama A."/>
            <person name="Delaux P.-M."/>
            <person name="Quint M."/>
            <person name="TheiBen G."/>
            <person name="Hagemann M."/>
            <person name="Harholt J."/>
            <person name="Dunand C."/>
            <person name="Zachgo S."/>
            <person name="Langdale J."/>
            <person name="Maumus F."/>
            <person name="Straeten D.V.D."/>
            <person name="Gould S.B."/>
            <person name="Rensing S.A."/>
        </authorList>
    </citation>
    <scope>NUCLEOTIDE SEQUENCE [LARGE SCALE GENOMIC DNA]</scope>
    <source>
        <strain evidence="8 9">S276</strain>
    </source>
</reference>
<feature type="region of interest" description="Disordered" evidence="5">
    <location>
        <begin position="1"/>
        <end position="142"/>
    </location>
</feature>
<dbReference type="PANTHER" id="PTHR47681">
    <property type="entry name" value="PHOSPHATIDYLINOSITOL N-ACETYLGLUCOSAMINYLTRANSFERASE SUBUNIT P-RELATED"/>
    <property type="match status" value="1"/>
</dbReference>
<evidence type="ECO:0000256" key="5">
    <source>
        <dbReference type="SAM" id="MobiDB-lite"/>
    </source>
</evidence>
<protein>
    <recommendedName>
        <fullName evidence="7">PIG-P domain-containing protein</fullName>
    </recommendedName>
</protein>
<dbReference type="STRING" id="69332.A0A388KRW5"/>
<keyword evidence="2 6" id="KW-0812">Transmembrane</keyword>
<evidence type="ECO:0000256" key="3">
    <source>
        <dbReference type="ARBA" id="ARBA00022989"/>
    </source>
</evidence>
<comment type="caution">
    <text evidence="8">The sequence shown here is derived from an EMBL/GenBank/DDBJ whole genome shotgun (WGS) entry which is preliminary data.</text>
</comment>
<evidence type="ECO:0000256" key="6">
    <source>
        <dbReference type="SAM" id="Phobius"/>
    </source>
</evidence>
<feature type="compositionally biased region" description="Basic and acidic residues" evidence="5">
    <location>
        <begin position="17"/>
        <end position="40"/>
    </location>
</feature>
<feature type="compositionally biased region" description="Basic and acidic residues" evidence="5">
    <location>
        <begin position="82"/>
        <end position="103"/>
    </location>
</feature>
<comment type="subcellular location">
    <subcellularLocation>
        <location evidence="1">Membrane</location>
        <topology evidence="1">Multi-pass membrane protein</topology>
    </subcellularLocation>
</comment>
<feature type="compositionally biased region" description="Basic and acidic residues" evidence="5">
    <location>
        <begin position="1"/>
        <end position="10"/>
    </location>
</feature>
<feature type="compositionally biased region" description="Acidic residues" evidence="5">
    <location>
        <begin position="104"/>
        <end position="131"/>
    </location>
</feature>
<gene>
    <name evidence="8" type="ORF">CBR_g12382</name>
</gene>
<proteinExistence type="predicted"/>
<sequence>MAARQARECLGEVEGLVAREGDKVTKEEEREKDDRQEDGQHGYSNGIDVEEKEQDGDDDGDDGGEGNRGDDSDGGDEEEDERSVGEEALETHKGQHESSKRVEVEEEEKQDGDDDDDDDDDGDDDGDELEEGERSVRAQARERQMCVERHVEGVTGGRTVADYGCRKTVEAVGDKHMRASLWRHGLMRMTCGMSDNGHLGSATTQFACCCRSRSSNAEAQRNSAERLNRGAKPAEVYGFVSSIVVAVAYVVFLVWAYTPEEWLHAIGVTYYPSRYWAIAIPAFVPVAVVFAVSVYLSLCLIHTQPPDSVNTIYDDYAISRQQAAEEQKLAFAEEETEEDTGEELPIPPVCDIPIIEVNDILFGTRSQFHSWDFVPDRYQQHSLPPRGRD</sequence>
<name>A0A388KRW5_CHABU</name>
<evidence type="ECO:0000313" key="8">
    <source>
        <dbReference type="EMBL" id="GBG72815.1"/>
    </source>
</evidence>